<keyword evidence="2" id="KW-1185">Reference proteome</keyword>
<dbReference type="RefSeq" id="WP_345332767.1">
    <property type="nucleotide sequence ID" value="NZ_BAABJZ010000006.1"/>
</dbReference>
<evidence type="ECO:0000313" key="1">
    <source>
        <dbReference type="EMBL" id="GAA4874015.1"/>
    </source>
</evidence>
<proteinExistence type="predicted"/>
<sequence>MKRNAAGFGLIEVMVALLIVSAAVVGLSRLQGGLLRSGADTSLREVALKLAQAKVDDLRSYSSSAASGSFDFSDIATNAGGRLADGVNLVFPAETVRYQGHDFVLSWTVSDHYISGGVLMVTPVMGSEPVLKQVAVTVGWLTPHGDAKSVLVNDNIAQILPTPGGWGAISSGAGGVGPSVYSQPGAAPDVLGLEIGSTDDGEGGRLAVERETFKPIPDVERDGELVLVQFDTINFTDDGEVAGEVVRLAQQDALTTGCRCSFDASPEGQFELAAGVYVNSENESEDWLRYLESVTVSASNKVAVGAVSASNQISDRGEELCTLCCRSHFDAKDGAIGTAELAELEISRGEPYSALSFSQFQYYSQDSVRHGGTLRYQLDGDEAEEGDVYLEACRMQRINGFYRMMPDWQQIDLQLLPRTYLNDSRVETAYLDHIQSVLTTYMACDGANDPVNFPNLPGCALVEQAVGADIDGDGVNDTIPKREVTLPPGTHQLMARAIYMDPITEAIQTAYTGGGSQTNLAALPFSEVNITLFADWQLYQCPSDSDVLSADEVLDDCTLCTDAASCEGVTLTSEPVETIVAPDSNYYGTYSRGLLSIGAGLTSDYYAYVKSGQSNSGLTGLGAISPQDEVTARESVMKLNIEGTLEGFGGRVECLKLKNNGNGYQGCHSSDWDDVAIVAVGNVSCELTVSGSAASSSFSCSYSPGAWSGSVEIVNAAASVLDGVITSEQVASAAAGEDGAENQFCILMYESSEAVSAPGSCEF</sequence>
<organism evidence="1 2">
    <name type="scientific">Ferrimonas pelagia</name>
    <dbReference type="NCBI Taxonomy" id="1177826"/>
    <lineage>
        <taxon>Bacteria</taxon>
        <taxon>Pseudomonadati</taxon>
        <taxon>Pseudomonadota</taxon>
        <taxon>Gammaproteobacteria</taxon>
        <taxon>Alteromonadales</taxon>
        <taxon>Ferrimonadaceae</taxon>
        <taxon>Ferrimonas</taxon>
    </lineage>
</organism>
<dbReference type="Pfam" id="PF07963">
    <property type="entry name" value="N_methyl"/>
    <property type="match status" value="1"/>
</dbReference>
<dbReference type="Proteomes" id="UP001499988">
    <property type="component" value="Unassembled WGS sequence"/>
</dbReference>
<dbReference type="EMBL" id="BAABJZ010000006">
    <property type="protein sequence ID" value="GAA4874015.1"/>
    <property type="molecule type" value="Genomic_DNA"/>
</dbReference>
<reference evidence="2" key="1">
    <citation type="journal article" date="2019" name="Int. J. Syst. Evol. Microbiol.">
        <title>The Global Catalogue of Microorganisms (GCM) 10K type strain sequencing project: providing services to taxonomists for standard genome sequencing and annotation.</title>
        <authorList>
            <consortium name="The Broad Institute Genomics Platform"/>
            <consortium name="The Broad Institute Genome Sequencing Center for Infectious Disease"/>
            <person name="Wu L."/>
            <person name="Ma J."/>
        </authorList>
    </citation>
    <scope>NUCLEOTIDE SEQUENCE [LARGE SCALE GENOMIC DNA]</scope>
    <source>
        <strain evidence="2">JCM 18401</strain>
    </source>
</reference>
<comment type="caution">
    <text evidence="1">The sequence shown here is derived from an EMBL/GenBank/DDBJ whole genome shotgun (WGS) entry which is preliminary data.</text>
</comment>
<name>A0ABP9EAM4_9GAMM</name>
<protein>
    <submittedName>
        <fullName evidence="1">Prepilin-type N-terminal cleavage/methylation domain-containing protein</fullName>
    </submittedName>
</protein>
<gene>
    <name evidence="1" type="ORF">GCM10023333_03590</name>
</gene>
<evidence type="ECO:0000313" key="2">
    <source>
        <dbReference type="Proteomes" id="UP001499988"/>
    </source>
</evidence>
<dbReference type="InterPro" id="IPR012902">
    <property type="entry name" value="N_methyl_site"/>
</dbReference>
<accession>A0ABP9EAM4</accession>